<accession>A0ABU3LB14</accession>
<dbReference type="Proteomes" id="UP001257277">
    <property type="component" value="Unassembled WGS sequence"/>
</dbReference>
<gene>
    <name evidence="1" type="ORF">RQM59_00930</name>
</gene>
<keyword evidence="2" id="KW-1185">Reference proteome</keyword>
<dbReference type="EMBL" id="JAVTTO010000001">
    <property type="protein sequence ID" value="MDT7830921.1"/>
    <property type="molecule type" value="Genomic_DNA"/>
</dbReference>
<proteinExistence type="predicted"/>
<protein>
    <submittedName>
        <fullName evidence="1">Uncharacterized protein</fullName>
    </submittedName>
</protein>
<organism evidence="1 2">
    <name type="scientific">Asprobacillus argus</name>
    <dbReference type="NCBI Taxonomy" id="3076534"/>
    <lineage>
        <taxon>Bacteria</taxon>
        <taxon>Pseudomonadati</taxon>
        <taxon>Bacteroidota</taxon>
        <taxon>Flavobacteriia</taxon>
        <taxon>Flavobacteriales</taxon>
        <taxon>Flavobacteriaceae</taxon>
        <taxon>Asprobacillus</taxon>
    </lineage>
</organism>
<reference evidence="1 2" key="1">
    <citation type="submission" date="2023-09" db="EMBL/GenBank/DDBJ databases">
        <title>Novel taxa isolated from Blanes Bay.</title>
        <authorList>
            <person name="Rey-Velasco X."/>
            <person name="Lucena T."/>
        </authorList>
    </citation>
    <scope>NUCLEOTIDE SEQUENCE [LARGE SCALE GENOMIC DNA]</scope>
    <source>
        <strain evidence="1 2">S356</strain>
    </source>
</reference>
<sequence>MSLVGVGNSMAGTLLSEAAINIFTKQDNKPATKADIKALENSLKRFQRIQNMAADSEGRLPYYDMRRMELVYLKANPFGNNRNE</sequence>
<evidence type="ECO:0000313" key="2">
    <source>
        <dbReference type="Proteomes" id="UP001257277"/>
    </source>
</evidence>
<evidence type="ECO:0000313" key="1">
    <source>
        <dbReference type="EMBL" id="MDT7830921.1"/>
    </source>
</evidence>
<dbReference type="RefSeq" id="WP_349240177.1">
    <property type="nucleotide sequence ID" value="NZ_JAVTTO010000001.1"/>
</dbReference>
<name>A0ABU3LB14_9FLAO</name>
<comment type="caution">
    <text evidence="1">The sequence shown here is derived from an EMBL/GenBank/DDBJ whole genome shotgun (WGS) entry which is preliminary data.</text>
</comment>